<proteinExistence type="predicted"/>
<sequence>MQSNDLTTTATNPQLPQHTALVMKLASSSTRDSLVLDSAKLKNRTAYDIFGVGSRLKVFCRPLWPKEVHLLLRKAWTACTQLNYDRPVVGNLTVCVRQTRSSPLIPIFSEKDLEGLTPRPTTN</sequence>
<evidence type="ECO:0000313" key="1">
    <source>
        <dbReference type="EMBL" id="KAJ8684721.1"/>
    </source>
</evidence>
<dbReference type="EMBL" id="CM056741">
    <property type="protein sequence ID" value="KAJ8684721.1"/>
    <property type="molecule type" value="Genomic_DNA"/>
</dbReference>
<reference evidence="1" key="1">
    <citation type="submission" date="2023-04" db="EMBL/GenBank/DDBJ databases">
        <title>A chromosome-level genome assembly of the parasitoid wasp Eretmocerus hayati.</title>
        <authorList>
            <person name="Zhong Y."/>
            <person name="Liu S."/>
            <person name="Liu Y."/>
        </authorList>
    </citation>
    <scope>NUCLEOTIDE SEQUENCE</scope>
    <source>
        <strain evidence="1">ZJU_SS_LIU_2023</strain>
    </source>
</reference>
<accession>A0ACC2PNX4</accession>
<name>A0ACC2PNX4_9HYME</name>
<gene>
    <name evidence="1" type="ORF">QAD02_020514</name>
</gene>
<organism evidence="1 2">
    <name type="scientific">Eretmocerus hayati</name>
    <dbReference type="NCBI Taxonomy" id="131215"/>
    <lineage>
        <taxon>Eukaryota</taxon>
        <taxon>Metazoa</taxon>
        <taxon>Ecdysozoa</taxon>
        <taxon>Arthropoda</taxon>
        <taxon>Hexapoda</taxon>
        <taxon>Insecta</taxon>
        <taxon>Pterygota</taxon>
        <taxon>Neoptera</taxon>
        <taxon>Endopterygota</taxon>
        <taxon>Hymenoptera</taxon>
        <taxon>Apocrita</taxon>
        <taxon>Proctotrupomorpha</taxon>
        <taxon>Chalcidoidea</taxon>
        <taxon>Aphelinidae</taxon>
        <taxon>Aphelininae</taxon>
        <taxon>Eretmocerus</taxon>
    </lineage>
</organism>
<dbReference type="Proteomes" id="UP001239111">
    <property type="component" value="Chromosome 1"/>
</dbReference>
<keyword evidence="2" id="KW-1185">Reference proteome</keyword>
<comment type="caution">
    <text evidence="1">The sequence shown here is derived from an EMBL/GenBank/DDBJ whole genome shotgun (WGS) entry which is preliminary data.</text>
</comment>
<protein>
    <submittedName>
        <fullName evidence="1">Uncharacterized protein</fullName>
    </submittedName>
</protein>
<evidence type="ECO:0000313" key="2">
    <source>
        <dbReference type="Proteomes" id="UP001239111"/>
    </source>
</evidence>